<dbReference type="InterPro" id="IPR021725">
    <property type="entry name" value="Cdd1"/>
</dbReference>
<organism evidence="1 2">
    <name type="scientific">Shouchella clausii</name>
    <name type="common">Alkalihalobacillus clausii</name>
    <dbReference type="NCBI Taxonomy" id="79880"/>
    <lineage>
        <taxon>Bacteria</taxon>
        <taxon>Bacillati</taxon>
        <taxon>Bacillota</taxon>
        <taxon>Bacilli</taxon>
        <taxon>Bacillales</taxon>
        <taxon>Bacillaceae</taxon>
        <taxon>Shouchella</taxon>
    </lineage>
</organism>
<name>A0A268S1F0_SHOCL</name>
<proteinExistence type="predicted"/>
<reference evidence="1 2" key="1">
    <citation type="submission" date="2017-07" db="EMBL/GenBank/DDBJ databases">
        <title>Isolation and whole genome analysis of endospore-forming bacteria from heroin.</title>
        <authorList>
            <person name="Kalinowski J."/>
            <person name="Ahrens B."/>
            <person name="Al-Dilaimi A."/>
            <person name="Winkler A."/>
            <person name="Wibberg D."/>
            <person name="Schleenbecker U."/>
            <person name="Ruckert C."/>
            <person name="Wolfel R."/>
            <person name="Grass G."/>
        </authorList>
    </citation>
    <scope>NUCLEOTIDE SEQUENCE [LARGE SCALE GENOMIC DNA]</scope>
    <source>
        <strain evidence="1 2">7523-2</strain>
    </source>
</reference>
<dbReference type="EMBL" id="NPBS01000038">
    <property type="protein sequence ID" value="PAF26373.1"/>
    <property type="molecule type" value="Genomic_DNA"/>
</dbReference>
<dbReference type="Pfam" id="PF11731">
    <property type="entry name" value="Cdd1"/>
    <property type="match status" value="1"/>
</dbReference>
<dbReference type="AlphaFoldDB" id="A0A268S1F0"/>
<dbReference type="RefSeq" id="WP_094426350.1">
    <property type="nucleotide sequence ID" value="NZ_CP019985.1"/>
</dbReference>
<evidence type="ECO:0008006" key="3">
    <source>
        <dbReference type="Google" id="ProtNLM"/>
    </source>
</evidence>
<dbReference type="Proteomes" id="UP000216133">
    <property type="component" value="Unassembled WGS sequence"/>
</dbReference>
<accession>A0A268S1F0</accession>
<evidence type="ECO:0000313" key="1">
    <source>
        <dbReference type="EMBL" id="PAF26373.1"/>
    </source>
</evidence>
<evidence type="ECO:0000313" key="2">
    <source>
        <dbReference type="Proteomes" id="UP000216133"/>
    </source>
</evidence>
<sequence>MTTKLALTDDQKKKLRKNKIKMSAIHTIDPIDLAEMLEIPLEKAQQMVASAQFQRLPSIGPVLAGNLVNLGFLHLDDMKGKSGSELTDLLEQHCGCWIDPCVEDQLRLVVHFAENPHSDKKWWDFTEERKRYRKEHGYPADRPKTPCNNLMKTKLI</sequence>
<gene>
    <name evidence="1" type="ORF">CHH61_09000</name>
</gene>
<comment type="caution">
    <text evidence="1">The sequence shown here is derived from an EMBL/GenBank/DDBJ whole genome shotgun (WGS) entry which is preliminary data.</text>
</comment>
<protein>
    <recommendedName>
        <fullName evidence="3">Pathogenicity locus</fullName>
    </recommendedName>
</protein>
<dbReference type="GeneID" id="86927155"/>